<proteinExistence type="predicted"/>
<organism evidence="1 2">
    <name type="scientific">Funneliformis caledonium</name>
    <dbReference type="NCBI Taxonomy" id="1117310"/>
    <lineage>
        <taxon>Eukaryota</taxon>
        <taxon>Fungi</taxon>
        <taxon>Fungi incertae sedis</taxon>
        <taxon>Mucoromycota</taxon>
        <taxon>Glomeromycotina</taxon>
        <taxon>Glomeromycetes</taxon>
        <taxon>Glomerales</taxon>
        <taxon>Glomeraceae</taxon>
        <taxon>Funneliformis</taxon>
    </lineage>
</organism>
<protein>
    <submittedName>
        <fullName evidence="1">9221_t:CDS:1</fullName>
    </submittedName>
</protein>
<dbReference type="Proteomes" id="UP000789570">
    <property type="component" value="Unassembled WGS sequence"/>
</dbReference>
<accession>A0A9N8YZR7</accession>
<gene>
    <name evidence="1" type="ORF">FCALED_LOCUS1748</name>
</gene>
<sequence>MIILLTPEKYADTVTGESNGTTSAACFLSHSMFIFHSRIFQYF</sequence>
<evidence type="ECO:0000313" key="2">
    <source>
        <dbReference type="Proteomes" id="UP000789570"/>
    </source>
</evidence>
<reference evidence="1" key="1">
    <citation type="submission" date="2021-06" db="EMBL/GenBank/DDBJ databases">
        <authorList>
            <person name="Kallberg Y."/>
            <person name="Tangrot J."/>
            <person name="Rosling A."/>
        </authorList>
    </citation>
    <scope>NUCLEOTIDE SEQUENCE</scope>
    <source>
        <strain evidence="1">UK204</strain>
    </source>
</reference>
<comment type="caution">
    <text evidence="1">The sequence shown here is derived from an EMBL/GenBank/DDBJ whole genome shotgun (WGS) entry which is preliminary data.</text>
</comment>
<name>A0A9N8YZR7_9GLOM</name>
<dbReference type="EMBL" id="CAJVPQ010000237">
    <property type="protein sequence ID" value="CAG8461131.1"/>
    <property type="molecule type" value="Genomic_DNA"/>
</dbReference>
<keyword evidence="2" id="KW-1185">Reference proteome</keyword>
<evidence type="ECO:0000313" key="1">
    <source>
        <dbReference type="EMBL" id="CAG8461131.1"/>
    </source>
</evidence>
<dbReference type="AlphaFoldDB" id="A0A9N8YZR7"/>